<keyword evidence="9 10" id="KW-0472">Membrane</keyword>
<dbReference type="PANTHER" id="PTHR36122">
    <property type="entry name" value="NICOTINAMIDE RIBOSIDE TRANSPORTER PNUC"/>
    <property type="match status" value="1"/>
</dbReference>
<comment type="caution">
    <text evidence="11">The sequence shown here is derived from an EMBL/GenBank/DDBJ whole genome shotgun (WGS) entry which is preliminary data.</text>
</comment>
<dbReference type="Proteomes" id="UP001629953">
    <property type="component" value="Unassembled WGS sequence"/>
</dbReference>
<dbReference type="EMBL" id="JBEQCT010000002">
    <property type="protein sequence ID" value="MFM2484839.1"/>
    <property type="molecule type" value="Genomic_DNA"/>
</dbReference>
<gene>
    <name evidence="11" type="primary">pnuC</name>
    <name evidence="11" type="ORF">ABUE30_07125</name>
</gene>
<evidence type="ECO:0000256" key="9">
    <source>
        <dbReference type="ARBA" id="ARBA00023136"/>
    </source>
</evidence>
<comment type="function">
    <text evidence="1">Required for nicotinamide riboside transport across the inner membrane.</text>
</comment>
<dbReference type="PANTHER" id="PTHR36122:SF2">
    <property type="entry name" value="NICOTINAMIDE RIBOSIDE TRANSPORTER PNUC"/>
    <property type="match status" value="1"/>
</dbReference>
<proteinExistence type="inferred from homology"/>
<evidence type="ECO:0000256" key="3">
    <source>
        <dbReference type="ARBA" id="ARBA00006669"/>
    </source>
</evidence>
<dbReference type="RefSeq" id="WP_408623028.1">
    <property type="nucleotide sequence ID" value="NZ_JBEQCT010000002.1"/>
</dbReference>
<feature type="transmembrane region" description="Helical" evidence="10">
    <location>
        <begin position="52"/>
        <end position="70"/>
    </location>
</feature>
<feature type="transmembrane region" description="Helical" evidence="10">
    <location>
        <begin position="77"/>
        <end position="94"/>
    </location>
</feature>
<evidence type="ECO:0000256" key="5">
    <source>
        <dbReference type="ARBA" id="ARBA00022448"/>
    </source>
</evidence>
<feature type="transmembrane region" description="Helical" evidence="10">
    <location>
        <begin position="138"/>
        <end position="156"/>
    </location>
</feature>
<keyword evidence="6" id="KW-1003">Cell membrane</keyword>
<comment type="similarity">
    <text evidence="3">Belongs to the nicotinamide ribonucleoside (NR) uptake permease (TC 4.B.1) family.</text>
</comment>
<sequence length="246" mass="28004">MNATLRAFNPKLVISDFIDLTGKQKLTLLILCLAVMMPSIIDGSLLHLTSLGLVYILAGLTGIICVFLINMRKLSNFQFGLVNAFLYGAAAYYSTYYGDAALNFLVYFPFQFIGAYWWSRHMQSSEVKVQGLTLRQSVIYLVLMGLSIAIYGFYLVRYTNDAMPYVDSATNVISIFAMILMVKGYWEQWLGWIVVNILSIWMWVVAGEFNPQAYAVLVMWVAYLGNSLYGTYNWYRSIELPSNRAH</sequence>
<evidence type="ECO:0000256" key="1">
    <source>
        <dbReference type="ARBA" id="ARBA00002672"/>
    </source>
</evidence>
<evidence type="ECO:0000256" key="10">
    <source>
        <dbReference type="SAM" id="Phobius"/>
    </source>
</evidence>
<feature type="transmembrane region" description="Helical" evidence="10">
    <location>
        <begin position="212"/>
        <end position="235"/>
    </location>
</feature>
<feature type="transmembrane region" description="Helical" evidence="10">
    <location>
        <begin position="162"/>
        <end position="182"/>
    </location>
</feature>
<keyword evidence="5" id="KW-0813">Transport</keyword>
<comment type="subcellular location">
    <subcellularLocation>
        <location evidence="2">Cell membrane</location>
        <topology evidence="2">Multi-pass membrane protein</topology>
    </subcellularLocation>
</comment>
<keyword evidence="12" id="KW-1185">Reference proteome</keyword>
<keyword evidence="8 10" id="KW-1133">Transmembrane helix</keyword>
<evidence type="ECO:0000256" key="2">
    <source>
        <dbReference type="ARBA" id="ARBA00004651"/>
    </source>
</evidence>
<evidence type="ECO:0000313" key="11">
    <source>
        <dbReference type="EMBL" id="MFM2484839.1"/>
    </source>
</evidence>
<evidence type="ECO:0000256" key="7">
    <source>
        <dbReference type="ARBA" id="ARBA00022692"/>
    </source>
</evidence>
<dbReference type="InterPro" id="IPR006419">
    <property type="entry name" value="NMN_transpt_PnuC"/>
</dbReference>
<evidence type="ECO:0000256" key="6">
    <source>
        <dbReference type="ARBA" id="ARBA00022475"/>
    </source>
</evidence>
<evidence type="ECO:0000256" key="4">
    <source>
        <dbReference type="ARBA" id="ARBA00017522"/>
    </source>
</evidence>
<accession>A0ABW9G634</accession>
<evidence type="ECO:0000256" key="8">
    <source>
        <dbReference type="ARBA" id="ARBA00022989"/>
    </source>
</evidence>
<protein>
    <recommendedName>
        <fullName evidence="4">Nicotinamide riboside transporter PnuC</fullName>
    </recommendedName>
</protein>
<dbReference type="NCBIfam" id="TIGR01528">
    <property type="entry name" value="NMN_trans_PnuC"/>
    <property type="match status" value="1"/>
</dbReference>
<keyword evidence="7 10" id="KW-0812">Transmembrane</keyword>
<dbReference type="Pfam" id="PF04973">
    <property type="entry name" value="NMN_transporter"/>
    <property type="match status" value="1"/>
</dbReference>
<organism evidence="11 12">
    <name type="scientific">Celerinatantimonas yamalensis</name>
    <dbReference type="NCBI Taxonomy" id="559956"/>
    <lineage>
        <taxon>Bacteria</taxon>
        <taxon>Pseudomonadati</taxon>
        <taxon>Pseudomonadota</taxon>
        <taxon>Gammaproteobacteria</taxon>
        <taxon>Celerinatantimonadaceae</taxon>
        <taxon>Celerinatantimonas</taxon>
    </lineage>
</organism>
<reference evidence="11 12" key="1">
    <citation type="journal article" date="2013" name="Int. J. Syst. Evol. Microbiol.">
        <title>Celerinatantimonas yamalensis sp. nov., a cold-adapted diazotrophic bacterium from a cold permafrost brine.</title>
        <authorList>
            <person name="Shcherbakova V."/>
            <person name="Chuvilskaya N."/>
            <person name="Rivkina E."/>
            <person name="Demidov N."/>
            <person name="Uchaeva V."/>
            <person name="Suetin S."/>
            <person name="Suzina N."/>
            <person name="Gilichinsky D."/>
        </authorList>
    </citation>
    <scope>NUCLEOTIDE SEQUENCE [LARGE SCALE GENOMIC DNA]</scope>
    <source>
        <strain evidence="11 12">C7</strain>
    </source>
</reference>
<feature type="transmembrane region" description="Helical" evidence="10">
    <location>
        <begin position="189"/>
        <end position="206"/>
    </location>
</feature>
<name>A0ABW9G634_9GAMM</name>
<evidence type="ECO:0000313" key="12">
    <source>
        <dbReference type="Proteomes" id="UP001629953"/>
    </source>
</evidence>
<feature type="transmembrane region" description="Helical" evidence="10">
    <location>
        <begin position="26"/>
        <end position="46"/>
    </location>
</feature>
<feature type="transmembrane region" description="Helical" evidence="10">
    <location>
        <begin position="100"/>
        <end position="118"/>
    </location>
</feature>